<proteinExistence type="predicted"/>
<name>A0A453MKG9_AEGTS</name>
<evidence type="ECO:0000313" key="2">
    <source>
        <dbReference type="Proteomes" id="UP000015105"/>
    </source>
</evidence>
<dbReference type="Proteomes" id="UP000015105">
    <property type="component" value="Chromosome 5D"/>
</dbReference>
<dbReference type="SUPFAM" id="SSF56112">
    <property type="entry name" value="Protein kinase-like (PK-like)"/>
    <property type="match status" value="1"/>
</dbReference>
<reference evidence="1" key="4">
    <citation type="submission" date="2019-03" db="UniProtKB">
        <authorList>
            <consortium name="EnsemblPlants"/>
        </authorList>
    </citation>
    <scope>IDENTIFICATION</scope>
</reference>
<evidence type="ECO:0000313" key="1">
    <source>
        <dbReference type="EnsemblPlants" id="AET5Gv21219800.14"/>
    </source>
</evidence>
<dbReference type="Gramene" id="AET5Gv21219800.14">
    <property type="protein sequence ID" value="AET5Gv21219800.14"/>
    <property type="gene ID" value="AET5Gv21219800"/>
</dbReference>
<reference evidence="1" key="5">
    <citation type="journal article" date="2021" name="G3 (Bethesda)">
        <title>Aegilops tauschii genome assembly Aet v5.0 features greater sequence contiguity and improved annotation.</title>
        <authorList>
            <person name="Wang L."/>
            <person name="Zhu T."/>
            <person name="Rodriguez J.C."/>
            <person name="Deal K.R."/>
            <person name="Dubcovsky J."/>
            <person name="McGuire P.E."/>
            <person name="Lux T."/>
            <person name="Spannagl M."/>
            <person name="Mayer K.F.X."/>
            <person name="Baldrich P."/>
            <person name="Meyers B.C."/>
            <person name="Huo N."/>
            <person name="Gu Y.Q."/>
            <person name="Zhou H."/>
            <person name="Devos K.M."/>
            <person name="Bennetzen J.L."/>
            <person name="Unver T."/>
            <person name="Budak H."/>
            <person name="Gulick P.J."/>
            <person name="Galiba G."/>
            <person name="Kalapos B."/>
            <person name="Nelson D.R."/>
            <person name="Li P."/>
            <person name="You F.M."/>
            <person name="Luo M.C."/>
            <person name="Dvorak J."/>
        </authorList>
    </citation>
    <scope>NUCLEOTIDE SEQUENCE [LARGE SCALE GENOMIC DNA]</scope>
    <source>
        <strain evidence="1">cv. AL8/78</strain>
    </source>
</reference>
<reference evidence="2" key="2">
    <citation type="journal article" date="2017" name="Nat. Plants">
        <title>The Aegilops tauschii genome reveals multiple impacts of transposons.</title>
        <authorList>
            <person name="Zhao G."/>
            <person name="Zou C."/>
            <person name="Li K."/>
            <person name="Wang K."/>
            <person name="Li T."/>
            <person name="Gao L."/>
            <person name="Zhang X."/>
            <person name="Wang H."/>
            <person name="Yang Z."/>
            <person name="Liu X."/>
            <person name="Jiang W."/>
            <person name="Mao L."/>
            <person name="Kong X."/>
            <person name="Jiao Y."/>
            <person name="Jia J."/>
        </authorList>
    </citation>
    <scope>NUCLEOTIDE SEQUENCE [LARGE SCALE GENOMIC DNA]</scope>
    <source>
        <strain evidence="2">cv. AL8/78</strain>
    </source>
</reference>
<dbReference type="Gene3D" id="3.30.200.20">
    <property type="entry name" value="Phosphorylase Kinase, domain 1"/>
    <property type="match status" value="1"/>
</dbReference>
<reference evidence="1" key="3">
    <citation type="journal article" date="2017" name="Nature">
        <title>Genome sequence of the progenitor of the wheat D genome Aegilops tauschii.</title>
        <authorList>
            <person name="Luo M.C."/>
            <person name="Gu Y.Q."/>
            <person name="Puiu D."/>
            <person name="Wang H."/>
            <person name="Twardziok S.O."/>
            <person name="Deal K.R."/>
            <person name="Huo N."/>
            <person name="Zhu T."/>
            <person name="Wang L."/>
            <person name="Wang Y."/>
            <person name="McGuire P.E."/>
            <person name="Liu S."/>
            <person name="Long H."/>
            <person name="Ramasamy R.K."/>
            <person name="Rodriguez J.C."/>
            <person name="Van S.L."/>
            <person name="Yuan L."/>
            <person name="Wang Z."/>
            <person name="Xia Z."/>
            <person name="Xiao L."/>
            <person name="Anderson O.D."/>
            <person name="Ouyang S."/>
            <person name="Liang Y."/>
            <person name="Zimin A.V."/>
            <person name="Pertea G."/>
            <person name="Qi P."/>
            <person name="Bennetzen J.L."/>
            <person name="Dai X."/>
            <person name="Dawson M.W."/>
            <person name="Muller H.G."/>
            <person name="Kugler K."/>
            <person name="Rivarola-Duarte L."/>
            <person name="Spannagl M."/>
            <person name="Mayer K.F.X."/>
            <person name="Lu F.H."/>
            <person name="Bevan M.W."/>
            <person name="Leroy P."/>
            <person name="Li P."/>
            <person name="You F.M."/>
            <person name="Sun Q."/>
            <person name="Liu Z."/>
            <person name="Lyons E."/>
            <person name="Wicker T."/>
            <person name="Salzberg S.L."/>
            <person name="Devos K.M."/>
            <person name="Dvorak J."/>
        </authorList>
    </citation>
    <scope>NUCLEOTIDE SEQUENCE [LARGE SCALE GENOMIC DNA]</scope>
    <source>
        <strain evidence="1">cv. AL8/78</strain>
    </source>
</reference>
<protein>
    <recommendedName>
        <fullName evidence="3">Protein kinase domain-containing protein</fullName>
    </recommendedName>
</protein>
<accession>A0A453MKG9</accession>
<dbReference type="EnsemblPlants" id="AET5Gv21219800.14">
    <property type="protein sequence ID" value="AET5Gv21219800.14"/>
    <property type="gene ID" value="AET5Gv21219800"/>
</dbReference>
<reference evidence="2" key="1">
    <citation type="journal article" date="2014" name="Science">
        <title>Ancient hybridizations among the ancestral genomes of bread wheat.</title>
        <authorList>
            <consortium name="International Wheat Genome Sequencing Consortium,"/>
            <person name="Marcussen T."/>
            <person name="Sandve S.R."/>
            <person name="Heier L."/>
            <person name="Spannagl M."/>
            <person name="Pfeifer M."/>
            <person name="Jakobsen K.S."/>
            <person name="Wulff B.B."/>
            <person name="Steuernagel B."/>
            <person name="Mayer K.F."/>
            <person name="Olsen O.A."/>
        </authorList>
    </citation>
    <scope>NUCLEOTIDE SEQUENCE [LARGE SCALE GENOMIC DNA]</scope>
    <source>
        <strain evidence="2">cv. AL8/78</strain>
    </source>
</reference>
<keyword evidence="2" id="KW-1185">Reference proteome</keyword>
<sequence>MKYISLQVLRAATSNFSIDNKLGEGGFGEVFKNGM</sequence>
<evidence type="ECO:0008006" key="3">
    <source>
        <dbReference type="Google" id="ProtNLM"/>
    </source>
</evidence>
<dbReference type="AlphaFoldDB" id="A0A453MKG9"/>
<organism evidence="1 2">
    <name type="scientific">Aegilops tauschii subsp. strangulata</name>
    <name type="common">Goatgrass</name>
    <dbReference type="NCBI Taxonomy" id="200361"/>
    <lineage>
        <taxon>Eukaryota</taxon>
        <taxon>Viridiplantae</taxon>
        <taxon>Streptophyta</taxon>
        <taxon>Embryophyta</taxon>
        <taxon>Tracheophyta</taxon>
        <taxon>Spermatophyta</taxon>
        <taxon>Magnoliopsida</taxon>
        <taxon>Liliopsida</taxon>
        <taxon>Poales</taxon>
        <taxon>Poaceae</taxon>
        <taxon>BOP clade</taxon>
        <taxon>Pooideae</taxon>
        <taxon>Triticodae</taxon>
        <taxon>Triticeae</taxon>
        <taxon>Triticinae</taxon>
        <taxon>Aegilops</taxon>
    </lineage>
</organism>
<dbReference type="InterPro" id="IPR011009">
    <property type="entry name" value="Kinase-like_dom_sf"/>
</dbReference>